<comment type="caution">
    <text evidence="1">The sequence shown here is derived from an EMBL/GenBank/DDBJ whole genome shotgun (WGS) entry which is preliminary data.</text>
</comment>
<reference evidence="1 2" key="1">
    <citation type="submission" date="2019-08" db="EMBL/GenBank/DDBJ databases">
        <title>The genome of the soybean aphid Biotype 1, its phylome, world population structure and adaptation to the North American continent.</title>
        <authorList>
            <person name="Giordano R."/>
            <person name="Donthu R.K."/>
            <person name="Hernandez A.G."/>
            <person name="Wright C.L."/>
            <person name="Zimin A.V."/>
        </authorList>
    </citation>
    <scope>NUCLEOTIDE SEQUENCE [LARGE SCALE GENOMIC DNA]</scope>
    <source>
        <tissue evidence="1">Whole aphids</tissue>
    </source>
</reference>
<dbReference type="AlphaFoldDB" id="A0A6G0TGV4"/>
<proteinExistence type="predicted"/>
<name>A0A6G0TGV4_APHGL</name>
<dbReference type="Proteomes" id="UP000475862">
    <property type="component" value="Unassembled WGS sequence"/>
</dbReference>
<organism evidence="1 2">
    <name type="scientific">Aphis glycines</name>
    <name type="common">Soybean aphid</name>
    <dbReference type="NCBI Taxonomy" id="307491"/>
    <lineage>
        <taxon>Eukaryota</taxon>
        <taxon>Metazoa</taxon>
        <taxon>Ecdysozoa</taxon>
        <taxon>Arthropoda</taxon>
        <taxon>Hexapoda</taxon>
        <taxon>Insecta</taxon>
        <taxon>Pterygota</taxon>
        <taxon>Neoptera</taxon>
        <taxon>Paraneoptera</taxon>
        <taxon>Hemiptera</taxon>
        <taxon>Sternorrhyncha</taxon>
        <taxon>Aphidomorpha</taxon>
        <taxon>Aphidoidea</taxon>
        <taxon>Aphididae</taxon>
        <taxon>Aphidini</taxon>
        <taxon>Aphis</taxon>
        <taxon>Aphis</taxon>
    </lineage>
</organism>
<sequence length="359" mass="41969">MLLIFVVVVVVVAFKLNEFSLYLIALINYRVTCNGQYEGGYYNITLRRSHRNQFWTLGIFLPRRPYTDVCLATKGIRDGSIQPQLCLSFTVRMQLDLITTIYRTNLIILLFRSTNVVFFKRLLQRNTHITYLRHIYYSIVINLKLYTHIDKIFWRFNVRVLIVDVTNDNLTLRTYIITQSCIITTNNRLQCSLVHNYIHTAILRRIIETLRRKSVRSGNRTTSRISPSNDLKQKPNKSHTDCIALYTAVQCTFIVTCCNSYYAQTARPQRLQFSQTDITAIAAATRGEKARAHTPRVPSENCRVTRNNAFRFYDDGGGNNNITYYCAQYNNNNKIKAARHTEIRHDADNRNGFRFDRFR</sequence>
<gene>
    <name evidence="1" type="ORF">AGLY_009798</name>
</gene>
<keyword evidence="2" id="KW-1185">Reference proteome</keyword>
<protein>
    <submittedName>
        <fullName evidence="1">Uncharacterized protein</fullName>
    </submittedName>
</protein>
<accession>A0A6G0TGV4</accession>
<evidence type="ECO:0000313" key="2">
    <source>
        <dbReference type="Proteomes" id="UP000475862"/>
    </source>
</evidence>
<dbReference type="EMBL" id="VYZN01000038">
    <property type="protein sequence ID" value="KAE9532717.1"/>
    <property type="molecule type" value="Genomic_DNA"/>
</dbReference>
<evidence type="ECO:0000313" key="1">
    <source>
        <dbReference type="EMBL" id="KAE9532717.1"/>
    </source>
</evidence>